<feature type="domain" description="TPM" evidence="2">
    <location>
        <begin position="109"/>
        <end position="187"/>
    </location>
</feature>
<gene>
    <name evidence="3" type="ORF">SAMN05428963_11957</name>
</gene>
<keyword evidence="1" id="KW-1133">Transmembrane helix</keyword>
<feature type="transmembrane region" description="Helical" evidence="1">
    <location>
        <begin position="73"/>
        <end position="94"/>
    </location>
</feature>
<keyword evidence="4" id="KW-1185">Reference proteome</keyword>
<dbReference type="Pfam" id="PF04536">
    <property type="entry name" value="TPM_phosphatase"/>
    <property type="match status" value="1"/>
</dbReference>
<name>A0A1T4T569_9HYPH</name>
<accession>A0A1T4T569</accession>
<organism evidence="3 4">
    <name type="scientific">Consotaella salsifontis</name>
    <dbReference type="NCBI Taxonomy" id="1365950"/>
    <lineage>
        <taxon>Bacteria</taxon>
        <taxon>Pseudomonadati</taxon>
        <taxon>Pseudomonadota</taxon>
        <taxon>Alphaproteobacteria</taxon>
        <taxon>Hyphomicrobiales</taxon>
        <taxon>Aurantimonadaceae</taxon>
        <taxon>Consotaella</taxon>
    </lineage>
</organism>
<dbReference type="STRING" id="1365950.SAMN05428963_11957"/>
<proteinExistence type="predicted"/>
<dbReference type="Gene3D" id="3.10.310.50">
    <property type="match status" value="1"/>
</dbReference>
<keyword evidence="1" id="KW-0472">Membrane</keyword>
<dbReference type="RefSeq" id="WP_078710139.1">
    <property type="nucleotide sequence ID" value="NZ_FUXL01000019.1"/>
</dbReference>
<dbReference type="Proteomes" id="UP000190135">
    <property type="component" value="Unassembled WGS sequence"/>
</dbReference>
<reference evidence="3 4" key="1">
    <citation type="submission" date="2017-02" db="EMBL/GenBank/DDBJ databases">
        <authorList>
            <person name="Peterson S.W."/>
        </authorList>
    </citation>
    <scope>NUCLEOTIDE SEQUENCE [LARGE SCALE GENOMIC DNA]</scope>
    <source>
        <strain evidence="3 4">USBA 369</strain>
    </source>
</reference>
<keyword evidence="1" id="KW-0812">Transmembrane</keyword>
<evidence type="ECO:0000256" key="1">
    <source>
        <dbReference type="SAM" id="Phobius"/>
    </source>
</evidence>
<dbReference type="EMBL" id="FUXL01000019">
    <property type="protein sequence ID" value="SKA35547.1"/>
    <property type="molecule type" value="Genomic_DNA"/>
</dbReference>
<dbReference type="OrthoDB" id="5825388at2"/>
<dbReference type="InterPro" id="IPR007621">
    <property type="entry name" value="TPM_dom"/>
</dbReference>
<protein>
    <submittedName>
        <fullName evidence="3">Putative membrane protein</fullName>
    </submittedName>
</protein>
<evidence type="ECO:0000313" key="4">
    <source>
        <dbReference type="Proteomes" id="UP000190135"/>
    </source>
</evidence>
<evidence type="ECO:0000259" key="2">
    <source>
        <dbReference type="Pfam" id="PF04536"/>
    </source>
</evidence>
<dbReference type="PANTHER" id="PTHR30373">
    <property type="entry name" value="UPF0603 PROTEIN YGCG"/>
    <property type="match status" value="1"/>
</dbReference>
<dbReference type="PANTHER" id="PTHR30373:SF8">
    <property type="entry name" value="BLL7265 PROTEIN"/>
    <property type="match status" value="1"/>
</dbReference>
<dbReference type="AlphaFoldDB" id="A0A1T4T569"/>
<sequence>MVKTLKFSPDDRSRIAAAVHNAESATSGEIFAVFARRSDGYRFVSGFFALLLSLVLGLILSALLAVLGVALPAFAVEGAQAIGAAALLAAVWLWEDARMLFVPKRIAAERAHRQALAQFLAHGIHITAGRTGVLLYVSEAEHYAEVVADAAINEKVGEETWSEIVTTLTEAAREDRLAEGFVAAVEKTGVILTRHFPAGETNPNEIPDGIVEI</sequence>
<feature type="transmembrane region" description="Helical" evidence="1">
    <location>
        <begin position="43"/>
        <end position="67"/>
    </location>
</feature>
<evidence type="ECO:0000313" key="3">
    <source>
        <dbReference type="EMBL" id="SKA35547.1"/>
    </source>
</evidence>